<feature type="domain" description="Acyl-CoA thioesterase-like N-terminal HotDog" evidence="3">
    <location>
        <begin position="56"/>
        <end position="132"/>
    </location>
</feature>
<dbReference type="SUPFAM" id="SSF54637">
    <property type="entry name" value="Thioesterase/thiol ester dehydrase-isomerase"/>
    <property type="match status" value="2"/>
</dbReference>
<dbReference type="Proteomes" id="UP000198802">
    <property type="component" value="Unassembled WGS sequence"/>
</dbReference>
<dbReference type="CDD" id="cd03445">
    <property type="entry name" value="Thioesterase_II_repeat2"/>
    <property type="match status" value="1"/>
</dbReference>
<evidence type="ECO:0000313" key="5">
    <source>
        <dbReference type="EMBL" id="CUU56359.1"/>
    </source>
</evidence>
<keyword evidence="2" id="KW-0378">Hydrolase</keyword>
<comment type="similarity">
    <text evidence="1">Belongs to the C/M/P thioester hydrolase family.</text>
</comment>
<dbReference type="GO" id="GO:0006637">
    <property type="term" value="P:acyl-CoA metabolic process"/>
    <property type="evidence" value="ECO:0007669"/>
    <property type="project" value="InterPro"/>
</dbReference>
<dbReference type="GO" id="GO:0047617">
    <property type="term" value="F:fatty acyl-CoA hydrolase activity"/>
    <property type="evidence" value="ECO:0007669"/>
    <property type="project" value="InterPro"/>
</dbReference>
<dbReference type="InterPro" id="IPR029069">
    <property type="entry name" value="HotDog_dom_sf"/>
</dbReference>
<evidence type="ECO:0000259" key="3">
    <source>
        <dbReference type="Pfam" id="PF13622"/>
    </source>
</evidence>
<dbReference type="AlphaFoldDB" id="A0A0S4QLD2"/>
<protein>
    <submittedName>
        <fullName evidence="5">Acyl-CoA thioesterase-2</fullName>
    </submittedName>
</protein>
<organism evidence="5 6">
    <name type="scientific">Parafrankia irregularis</name>
    <dbReference type="NCBI Taxonomy" id="795642"/>
    <lineage>
        <taxon>Bacteria</taxon>
        <taxon>Bacillati</taxon>
        <taxon>Actinomycetota</taxon>
        <taxon>Actinomycetes</taxon>
        <taxon>Frankiales</taxon>
        <taxon>Frankiaceae</taxon>
        <taxon>Parafrankia</taxon>
    </lineage>
</organism>
<dbReference type="InterPro" id="IPR003703">
    <property type="entry name" value="Acyl_CoA_thio"/>
</dbReference>
<accession>A0A0S4QLD2</accession>
<dbReference type="InterPro" id="IPR042171">
    <property type="entry name" value="Acyl-CoA_hotdog"/>
</dbReference>
<dbReference type="Pfam" id="PF13622">
    <property type="entry name" value="4HBT_3"/>
    <property type="match status" value="1"/>
</dbReference>
<proteinExistence type="inferred from homology"/>
<evidence type="ECO:0000313" key="6">
    <source>
        <dbReference type="Proteomes" id="UP000198802"/>
    </source>
</evidence>
<name>A0A0S4QLD2_9ACTN</name>
<dbReference type="PANTHER" id="PTHR11066:SF34">
    <property type="entry name" value="ACYL-COENZYME A THIOESTERASE 8"/>
    <property type="match status" value="1"/>
</dbReference>
<evidence type="ECO:0000256" key="1">
    <source>
        <dbReference type="ARBA" id="ARBA00006538"/>
    </source>
</evidence>
<keyword evidence="6" id="KW-1185">Reference proteome</keyword>
<gene>
    <name evidence="5" type="ORF">Ga0074812_107243</name>
</gene>
<dbReference type="InterPro" id="IPR049449">
    <property type="entry name" value="TesB_ACOT8-like_N"/>
</dbReference>
<dbReference type="GO" id="GO:0009062">
    <property type="term" value="P:fatty acid catabolic process"/>
    <property type="evidence" value="ECO:0007669"/>
    <property type="project" value="TreeGrafter"/>
</dbReference>
<dbReference type="EMBL" id="FAOZ01000007">
    <property type="protein sequence ID" value="CUU56359.1"/>
    <property type="molecule type" value="Genomic_DNA"/>
</dbReference>
<dbReference type="Pfam" id="PF20789">
    <property type="entry name" value="4HBT_3C"/>
    <property type="match status" value="1"/>
</dbReference>
<dbReference type="InterPro" id="IPR049450">
    <property type="entry name" value="ACOT8-like_C"/>
</dbReference>
<sequence>MRPTADSRSVSDFRPASDIRPVSVDPAGSTLLGLLDLEEIDRDLFRVRQVFDDRYALYGGQVAAQALLAAGRTVAEGRVPHSLHGYYLRLGDASRPTVFRVDRDRDGRSFSARRVVAVQGGKVIFNMSASFQAPEPGVDLTSDPMPPLAAPEGLDEFVLARPISFEARAEPLAAGVDFPIRLWARCTDPLPDDPLVHAVVLTYLSDGLAGLAPYHTAQARSGSSLDHAVWFHRHIRLDEWVLMDHVPRTVAGGRGWYTGTIHARDGRLGASLVQEALFRPPLDHPRRLHGEEEA</sequence>
<reference evidence="6" key="1">
    <citation type="submission" date="2015-11" db="EMBL/GenBank/DDBJ databases">
        <authorList>
            <person name="Varghese N."/>
        </authorList>
    </citation>
    <scope>NUCLEOTIDE SEQUENCE [LARGE SCALE GENOMIC DNA]</scope>
    <source>
        <strain evidence="6">DSM 45899</strain>
    </source>
</reference>
<dbReference type="PANTHER" id="PTHR11066">
    <property type="entry name" value="ACYL-COA THIOESTERASE"/>
    <property type="match status" value="1"/>
</dbReference>
<evidence type="ECO:0000256" key="2">
    <source>
        <dbReference type="ARBA" id="ARBA00022801"/>
    </source>
</evidence>
<dbReference type="Gene3D" id="2.40.160.210">
    <property type="entry name" value="Acyl-CoA thioesterase, double hotdog domain"/>
    <property type="match status" value="1"/>
</dbReference>
<dbReference type="CDD" id="cd03444">
    <property type="entry name" value="Thioesterase_II_repeat1"/>
    <property type="match status" value="1"/>
</dbReference>
<evidence type="ECO:0000259" key="4">
    <source>
        <dbReference type="Pfam" id="PF20789"/>
    </source>
</evidence>
<feature type="domain" description="Acyl-CoA thioesterase-like C-terminal" evidence="4">
    <location>
        <begin position="147"/>
        <end position="277"/>
    </location>
</feature>